<organism evidence="1 2">
    <name type="scientific">Caulobacter henricii</name>
    <dbReference type="NCBI Taxonomy" id="69395"/>
    <lineage>
        <taxon>Bacteria</taxon>
        <taxon>Pseudomonadati</taxon>
        <taxon>Pseudomonadota</taxon>
        <taxon>Alphaproteobacteria</taxon>
        <taxon>Caulobacterales</taxon>
        <taxon>Caulobacteraceae</taxon>
        <taxon>Caulobacter</taxon>
    </lineage>
</organism>
<proteinExistence type="predicted"/>
<reference evidence="1 2" key="1">
    <citation type="submission" date="2015-10" db="EMBL/GenBank/DDBJ databases">
        <title>Conservation of the essential genome among Caulobacter and Brevundimonas species.</title>
        <authorList>
            <person name="Scott D."/>
            <person name="Ely B."/>
        </authorList>
    </citation>
    <scope>NUCLEOTIDE SEQUENCE [LARGE SCALE GENOMIC DNA]</scope>
    <source>
        <strain evidence="1 2">CB4</strain>
    </source>
</reference>
<dbReference type="KEGG" id="chq:AQ619_04705"/>
<dbReference type="PANTHER" id="PTHR35802">
    <property type="entry name" value="PROTEASE SYNTHASE AND SPORULATION PROTEIN PAI 2"/>
    <property type="match status" value="1"/>
</dbReference>
<dbReference type="Pfam" id="PF04299">
    <property type="entry name" value="FMN_bind_2"/>
    <property type="match status" value="1"/>
</dbReference>
<evidence type="ECO:0000313" key="2">
    <source>
        <dbReference type="Proteomes" id="UP000056905"/>
    </source>
</evidence>
<dbReference type="Gene3D" id="2.30.110.10">
    <property type="entry name" value="Electron Transport, Fmn-binding Protein, Chain A"/>
    <property type="match status" value="1"/>
</dbReference>
<dbReference type="RefSeq" id="WP_062144973.1">
    <property type="nucleotide sequence ID" value="NZ_CP013002.1"/>
</dbReference>
<dbReference type="InterPro" id="IPR012349">
    <property type="entry name" value="Split_barrel_FMN-bd"/>
</dbReference>
<dbReference type="STRING" id="69395.AQ619_04705"/>
<name>A0A0P0NXC1_9CAUL</name>
<dbReference type="PIRSF" id="PIRSF010372">
    <property type="entry name" value="PaiB"/>
    <property type="match status" value="1"/>
</dbReference>
<gene>
    <name evidence="1" type="ORF">AQ619_04705</name>
</gene>
<evidence type="ECO:0000313" key="1">
    <source>
        <dbReference type="EMBL" id="ALL12711.1"/>
    </source>
</evidence>
<keyword evidence="2" id="KW-1185">Reference proteome</keyword>
<protein>
    <submittedName>
        <fullName evidence="1">Transcriptional regulator</fullName>
    </submittedName>
</protein>
<dbReference type="EMBL" id="CP013002">
    <property type="protein sequence ID" value="ALL12711.1"/>
    <property type="molecule type" value="Genomic_DNA"/>
</dbReference>
<sequence length="201" mass="22146">MHPARLFRVEDRGPLLAFLRAHPFVTLAASVGGRPMIAQAPVVVRQMHDELVIDFHLSRANALAPHLVQGFRAVMLATGEDAYVSPDWYESADQVPTWNYLSVEAEGSVAVLDEAELIAQLDTLSEQEEARLAPKPLWTRHKMAPGKFEAMLRGIIGGRLFVDRLEGTFKLSQNKSEADRLGAARGLGKHPLAKMMRQAGA</sequence>
<dbReference type="OrthoDB" id="9794948at2"/>
<dbReference type="AlphaFoldDB" id="A0A0P0NXC1"/>
<accession>A0A0P0NXC1</accession>
<dbReference type="PANTHER" id="PTHR35802:SF1">
    <property type="entry name" value="PROTEASE SYNTHASE AND SPORULATION PROTEIN PAI 2"/>
    <property type="match status" value="1"/>
</dbReference>
<dbReference type="InterPro" id="IPR007396">
    <property type="entry name" value="TR_PAI2-type"/>
</dbReference>
<dbReference type="SUPFAM" id="SSF50475">
    <property type="entry name" value="FMN-binding split barrel"/>
    <property type="match status" value="1"/>
</dbReference>
<dbReference type="Proteomes" id="UP000056905">
    <property type="component" value="Chromosome"/>
</dbReference>